<evidence type="ECO:0000259" key="4">
    <source>
        <dbReference type="Pfam" id="PF13193"/>
    </source>
</evidence>
<dbReference type="Pfam" id="PF13193">
    <property type="entry name" value="AMP-binding_C"/>
    <property type="match status" value="1"/>
</dbReference>
<name>R7U1J3_CAPTE</name>
<dbReference type="EMBL" id="AMQN01009898">
    <property type="status" value="NOT_ANNOTATED_CDS"/>
    <property type="molecule type" value="Genomic_DNA"/>
</dbReference>
<feature type="domain" description="AMP-dependent synthetase/ligase" evidence="3">
    <location>
        <begin position="7"/>
        <end position="358"/>
    </location>
</feature>
<dbReference type="InterPro" id="IPR025110">
    <property type="entry name" value="AMP-bd_C"/>
</dbReference>
<evidence type="ECO:0008006" key="8">
    <source>
        <dbReference type="Google" id="ProtNLM"/>
    </source>
</evidence>
<dbReference type="Pfam" id="PF00501">
    <property type="entry name" value="AMP-binding"/>
    <property type="match status" value="1"/>
</dbReference>
<evidence type="ECO:0000259" key="3">
    <source>
        <dbReference type="Pfam" id="PF00501"/>
    </source>
</evidence>
<dbReference type="InterPro" id="IPR020845">
    <property type="entry name" value="AMP-binding_CS"/>
</dbReference>
<dbReference type="EMBL" id="KB306540">
    <property type="protein sequence ID" value="ELT99742.1"/>
    <property type="molecule type" value="Genomic_DNA"/>
</dbReference>
<reference evidence="7" key="1">
    <citation type="submission" date="2012-12" db="EMBL/GenBank/DDBJ databases">
        <authorList>
            <person name="Hellsten U."/>
            <person name="Grimwood J."/>
            <person name="Chapman J.A."/>
            <person name="Shapiro H."/>
            <person name="Aerts A."/>
            <person name="Otillar R.P."/>
            <person name="Terry A.Y."/>
            <person name="Boore J.L."/>
            <person name="Simakov O."/>
            <person name="Marletaz F."/>
            <person name="Cho S.-J."/>
            <person name="Edsinger-Gonzales E."/>
            <person name="Havlak P."/>
            <person name="Kuo D.-H."/>
            <person name="Larsson T."/>
            <person name="Lv J."/>
            <person name="Arendt D."/>
            <person name="Savage R."/>
            <person name="Osoegawa K."/>
            <person name="de Jong P."/>
            <person name="Lindberg D.R."/>
            <person name="Seaver E.C."/>
            <person name="Weisblat D.A."/>
            <person name="Putnam N.H."/>
            <person name="Grigoriev I.V."/>
            <person name="Rokhsar D.S."/>
        </authorList>
    </citation>
    <scope>NUCLEOTIDE SEQUENCE</scope>
    <source>
        <strain evidence="7">I ESC-2004</strain>
    </source>
</reference>
<protein>
    <recommendedName>
        <fullName evidence="8">AMP-dependent synthetase/ligase domain-containing protein</fullName>
    </recommendedName>
</protein>
<dbReference type="OMA" id="MARFRSC"/>
<evidence type="ECO:0000256" key="1">
    <source>
        <dbReference type="ARBA" id="ARBA00006432"/>
    </source>
</evidence>
<comment type="similarity">
    <text evidence="1">Belongs to the ATP-dependent AMP-binding enzyme family.</text>
</comment>
<reference evidence="6" key="3">
    <citation type="submission" date="2015-06" db="UniProtKB">
        <authorList>
            <consortium name="EnsemblMetazoa"/>
        </authorList>
    </citation>
    <scope>IDENTIFICATION</scope>
</reference>
<keyword evidence="7" id="KW-1185">Reference proteome</keyword>
<proteinExistence type="inferred from homology"/>
<dbReference type="FunFam" id="3.30.300.30:FF:000007">
    <property type="entry name" value="4-coumarate--CoA ligase 2"/>
    <property type="match status" value="1"/>
</dbReference>
<organism evidence="5">
    <name type="scientific">Capitella teleta</name>
    <name type="common">Polychaete worm</name>
    <dbReference type="NCBI Taxonomy" id="283909"/>
    <lineage>
        <taxon>Eukaryota</taxon>
        <taxon>Metazoa</taxon>
        <taxon>Spiralia</taxon>
        <taxon>Lophotrochozoa</taxon>
        <taxon>Annelida</taxon>
        <taxon>Polychaeta</taxon>
        <taxon>Sedentaria</taxon>
        <taxon>Scolecida</taxon>
        <taxon>Capitellidae</taxon>
        <taxon>Capitella</taxon>
    </lineage>
</organism>
<feature type="non-terminal residue" evidence="5">
    <location>
        <position position="1"/>
    </location>
</feature>
<dbReference type="Gene3D" id="3.40.50.980">
    <property type="match status" value="2"/>
</dbReference>
<sequence>IPKVDSGSGDKYTFGELQNAVHNIAGHLQALGFSKGSNLALCATNCAEIMLMTYASWKLGGVVTLLSPVLKPGEISGQIAITKPNFMFLDKEQRQKLVEVIPDGIVTFPTMQIIFAKEGVEDELSFTSMKETITWEMQSLTPDIEARAVIFFSSGTSGPPKAVSLSHKNMLTEILGICTMLEADMLMNPKWTGLVVYLPLSHSYAFFMSTINMIIGASTIIMPRFDPMKYLQLITDYQTELMILVPPIAVLFAKNKDLVAQFNLSCIQSMFCTGAALLPEVKSTCAAQFNIKFAGYGMTEVSGASHWTPSESFMEKHGAPDSATNVGVIRDLETDEFLPAYKTGEICTSGPGVMMGYLGNKDATNATIGADGWLKSGDIGYYDKNGYFYIVGRLKELIKYKGYQVSPSELEDLLLSHPKIADAGVVGFPDLESGELPSALIVLKPGEDLSVDQIRGFVSEKAAPFKKLRGPVEIVQQIPKSASGKILRRVILSDLLEK</sequence>
<dbReference type="InterPro" id="IPR045851">
    <property type="entry name" value="AMP-bd_C_sf"/>
</dbReference>
<dbReference type="GO" id="GO:0016405">
    <property type="term" value="F:CoA-ligase activity"/>
    <property type="evidence" value="ECO:0007669"/>
    <property type="project" value="TreeGrafter"/>
</dbReference>
<dbReference type="InterPro" id="IPR000873">
    <property type="entry name" value="AMP-dep_synth/lig_dom"/>
</dbReference>
<dbReference type="PROSITE" id="PS00455">
    <property type="entry name" value="AMP_BINDING"/>
    <property type="match status" value="1"/>
</dbReference>
<dbReference type="Gene3D" id="2.30.38.10">
    <property type="entry name" value="Luciferase, Domain 3"/>
    <property type="match status" value="1"/>
</dbReference>
<dbReference type="PANTHER" id="PTHR24096:SF149">
    <property type="entry name" value="AMP-BINDING DOMAIN-CONTAINING PROTEIN-RELATED"/>
    <property type="match status" value="1"/>
</dbReference>
<dbReference type="Gene3D" id="3.30.300.30">
    <property type="match status" value="1"/>
</dbReference>
<dbReference type="Proteomes" id="UP000014760">
    <property type="component" value="Unassembled WGS sequence"/>
</dbReference>
<dbReference type="PANTHER" id="PTHR24096">
    <property type="entry name" value="LONG-CHAIN-FATTY-ACID--COA LIGASE"/>
    <property type="match status" value="1"/>
</dbReference>
<dbReference type="OrthoDB" id="10253869at2759"/>
<feature type="non-terminal residue" evidence="5">
    <location>
        <position position="498"/>
    </location>
</feature>
<evidence type="ECO:0000256" key="2">
    <source>
        <dbReference type="ARBA" id="ARBA00022598"/>
    </source>
</evidence>
<dbReference type="STRING" id="283909.R7U1J3"/>
<evidence type="ECO:0000313" key="6">
    <source>
        <dbReference type="EnsemblMetazoa" id="CapteP23128"/>
    </source>
</evidence>
<keyword evidence="2" id="KW-0436">Ligase</keyword>
<dbReference type="AlphaFoldDB" id="R7U1J3"/>
<dbReference type="SUPFAM" id="SSF56801">
    <property type="entry name" value="Acetyl-CoA synthetase-like"/>
    <property type="match status" value="1"/>
</dbReference>
<accession>R7U1J3</accession>
<gene>
    <name evidence="5" type="ORF">CAPTEDRAFT_23128</name>
</gene>
<feature type="domain" description="AMP-binding enzyme C-terminal" evidence="4">
    <location>
        <begin position="409"/>
        <end position="485"/>
    </location>
</feature>
<evidence type="ECO:0000313" key="5">
    <source>
        <dbReference type="EMBL" id="ELT99742.1"/>
    </source>
</evidence>
<evidence type="ECO:0000313" key="7">
    <source>
        <dbReference type="Proteomes" id="UP000014760"/>
    </source>
</evidence>
<dbReference type="EnsemblMetazoa" id="CapteT23128">
    <property type="protein sequence ID" value="CapteP23128"/>
    <property type="gene ID" value="CapteG23128"/>
</dbReference>
<dbReference type="HOGENOM" id="CLU_000022_59_2_1"/>
<reference evidence="5 7" key="2">
    <citation type="journal article" date="2013" name="Nature">
        <title>Insights into bilaterian evolution from three spiralian genomes.</title>
        <authorList>
            <person name="Simakov O."/>
            <person name="Marletaz F."/>
            <person name="Cho S.J."/>
            <person name="Edsinger-Gonzales E."/>
            <person name="Havlak P."/>
            <person name="Hellsten U."/>
            <person name="Kuo D.H."/>
            <person name="Larsson T."/>
            <person name="Lv J."/>
            <person name="Arendt D."/>
            <person name="Savage R."/>
            <person name="Osoegawa K."/>
            <person name="de Jong P."/>
            <person name="Grimwood J."/>
            <person name="Chapman J.A."/>
            <person name="Shapiro H."/>
            <person name="Aerts A."/>
            <person name="Otillar R.P."/>
            <person name="Terry A.Y."/>
            <person name="Boore J.L."/>
            <person name="Grigoriev I.V."/>
            <person name="Lindberg D.R."/>
            <person name="Seaver E.C."/>
            <person name="Weisblat D.A."/>
            <person name="Putnam N.H."/>
            <person name="Rokhsar D.S."/>
        </authorList>
    </citation>
    <scope>NUCLEOTIDE SEQUENCE</scope>
    <source>
        <strain evidence="5 7">I ESC-2004</strain>
    </source>
</reference>